<dbReference type="SUPFAM" id="SSF53822">
    <property type="entry name" value="Periplasmic binding protein-like I"/>
    <property type="match status" value="1"/>
</dbReference>
<evidence type="ECO:0000313" key="2">
    <source>
        <dbReference type="Proteomes" id="UP000324222"/>
    </source>
</evidence>
<keyword evidence="1" id="KW-0675">Receptor</keyword>
<protein>
    <submittedName>
        <fullName evidence="1">Glutamate receptor ionotropic, NMDA 2A</fullName>
    </submittedName>
</protein>
<sequence length="134" mass="14736">MLSILQRYSWPKFAVVTSLIAGHNDFIQALRDLILELPAKRSGQEFTITNTVRVSDPEIDLRELVSSEARILFLYSTRQEAAAIMSSAQRLGLNGHPLVPPAPTGTNYLWIVTQSVIQSNADAPGEFPVGMLGK</sequence>
<accession>A0A5B7GL77</accession>
<organism evidence="1 2">
    <name type="scientific">Portunus trituberculatus</name>
    <name type="common">Swimming crab</name>
    <name type="synonym">Neptunus trituberculatus</name>
    <dbReference type="NCBI Taxonomy" id="210409"/>
    <lineage>
        <taxon>Eukaryota</taxon>
        <taxon>Metazoa</taxon>
        <taxon>Ecdysozoa</taxon>
        <taxon>Arthropoda</taxon>
        <taxon>Crustacea</taxon>
        <taxon>Multicrustacea</taxon>
        <taxon>Malacostraca</taxon>
        <taxon>Eumalacostraca</taxon>
        <taxon>Eucarida</taxon>
        <taxon>Decapoda</taxon>
        <taxon>Pleocyemata</taxon>
        <taxon>Brachyura</taxon>
        <taxon>Eubrachyura</taxon>
        <taxon>Portunoidea</taxon>
        <taxon>Portunidae</taxon>
        <taxon>Portuninae</taxon>
        <taxon>Portunus</taxon>
    </lineage>
</organism>
<gene>
    <name evidence="1" type="primary">Grin2a_1</name>
    <name evidence="1" type="ORF">E2C01_055022</name>
</gene>
<proteinExistence type="predicted"/>
<keyword evidence="2" id="KW-1185">Reference proteome</keyword>
<evidence type="ECO:0000313" key="1">
    <source>
        <dbReference type="EMBL" id="MPC60960.1"/>
    </source>
</evidence>
<comment type="caution">
    <text evidence="1">The sequence shown here is derived from an EMBL/GenBank/DDBJ whole genome shotgun (WGS) entry which is preliminary data.</text>
</comment>
<dbReference type="EMBL" id="VSRR010018075">
    <property type="protein sequence ID" value="MPC60960.1"/>
    <property type="molecule type" value="Genomic_DNA"/>
</dbReference>
<dbReference type="OrthoDB" id="5984008at2759"/>
<name>A0A5B7GL77_PORTR</name>
<dbReference type="InterPro" id="IPR028082">
    <property type="entry name" value="Peripla_BP_I"/>
</dbReference>
<dbReference type="Proteomes" id="UP000324222">
    <property type="component" value="Unassembled WGS sequence"/>
</dbReference>
<reference evidence="1 2" key="1">
    <citation type="submission" date="2019-05" db="EMBL/GenBank/DDBJ databases">
        <title>Another draft genome of Portunus trituberculatus and its Hox gene families provides insights of decapod evolution.</title>
        <authorList>
            <person name="Jeong J.-H."/>
            <person name="Song I."/>
            <person name="Kim S."/>
            <person name="Choi T."/>
            <person name="Kim D."/>
            <person name="Ryu S."/>
            <person name="Kim W."/>
        </authorList>
    </citation>
    <scope>NUCLEOTIDE SEQUENCE [LARGE SCALE GENOMIC DNA]</scope>
    <source>
        <tissue evidence="1">Muscle</tissue>
    </source>
</reference>
<dbReference type="Gene3D" id="3.40.50.2300">
    <property type="match status" value="1"/>
</dbReference>
<dbReference type="AlphaFoldDB" id="A0A5B7GL77"/>